<dbReference type="PROSITE" id="PS50048">
    <property type="entry name" value="ZN2_CY6_FUNGAL_2"/>
    <property type="match status" value="1"/>
</dbReference>
<gene>
    <name evidence="10" type="ORF">DSM5745_02625</name>
</gene>
<evidence type="ECO:0000256" key="1">
    <source>
        <dbReference type="ARBA" id="ARBA00004123"/>
    </source>
</evidence>
<name>A0A3D8SX54_9EURO</name>
<dbReference type="GO" id="GO:0003677">
    <property type="term" value="F:DNA binding"/>
    <property type="evidence" value="ECO:0007669"/>
    <property type="project" value="UniProtKB-KW"/>
</dbReference>
<accession>A0A3D8SX54</accession>
<reference evidence="10 11" key="1">
    <citation type="journal article" date="2018" name="IMA Fungus">
        <title>IMA Genome-F 9: Draft genome sequence of Annulohypoxylon stygium, Aspergillus mulundensis, Berkeleyomyces basicola (syn. Thielaviopsis basicola), Ceratocystis smalleyi, two Cercospora beticola strains, Coleophoma cylindrospora, Fusarium fracticaudum, Phialophora cf. hyalina, and Morchella septimelata.</title>
        <authorList>
            <person name="Wingfield B.D."/>
            <person name="Bills G.F."/>
            <person name="Dong Y."/>
            <person name="Huang W."/>
            <person name="Nel W.J."/>
            <person name="Swalarsk-Parry B.S."/>
            <person name="Vaghefi N."/>
            <person name="Wilken P.M."/>
            <person name="An Z."/>
            <person name="de Beer Z.W."/>
            <person name="De Vos L."/>
            <person name="Chen L."/>
            <person name="Duong T.A."/>
            <person name="Gao Y."/>
            <person name="Hammerbacher A."/>
            <person name="Kikkert J.R."/>
            <person name="Li Y."/>
            <person name="Li H."/>
            <person name="Li K."/>
            <person name="Li Q."/>
            <person name="Liu X."/>
            <person name="Ma X."/>
            <person name="Naidoo K."/>
            <person name="Pethybridge S.J."/>
            <person name="Sun J."/>
            <person name="Steenkamp E.T."/>
            <person name="van der Nest M.A."/>
            <person name="van Wyk S."/>
            <person name="Wingfield M.J."/>
            <person name="Xiong C."/>
            <person name="Yue Q."/>
            <person name="Zhang X."/>
        </authorList>
    </citation>
    <scope>NUCLEOTIDE SEQUENCE [LARGE SCALE GENOMIC DNA]</scope>
    <source>
        <strain evidence="10 11">DSM 5745</strain>
    </source>
</reference>
<dbReference type="GO" id="GO:0000981">
    <property type="term" value="F:DNA-binding transcription factor activity, RNA polymerase II-specific"/>
    <property type="evidence" value="ECO:0007669"/>
    <property type="project" value="InterPro"/>
</dbReference>
<evidence type="ECO:0000256" key="6">
    <source>
        <dbReference type="ARBA" id="ARBA00023242"/>
    </source>
</evidence>
<feature type="region of interest" description="Disordered" evidence="8">
    <location>
        <begin position="605"/>
        <end position="624"/>
    </location>
</feature>
<evidence type="ECO:0000256" key="7">
    <source>
        <dbReference type="SAM" id="Coils"/>
    </source>
</evidence>
<feature type="coiled-coil region" evidence="7">
    <location>
        <begin position="73"/>
        <end position="100"/>
    </location>
</feature>
<comment type="subcellular location">
    <subcellularLocation>
        <location evidence="1">Nucleus</location>
    </subcellularLocation>
</comment>
<evidence type="ECO:0000256" key="3">
    <source>
        <dbReference type="ARBA" id="ARBA00023015"/>
    </source>
</evidence>
<keyword evidence="5" id="KW-0804">Transcription</keyword>
<proteinExistence type="predicted"/>
<feature type="compositionally biased region" description="Low complexity" evidence="8">
    <location>
        <begin position="130"/>
        <end position="144"/>
    </location>
</feature>
<feature type="region of interest" description="Disordered" evidence="8">
    <location>
        <begin position="1"/>
        <end position="29"/>
    </location>
</feature>
<dbReference type="GO" id="GO:0008270">
    <property type="term" value="F:zinc ion binding"/>
    <property type="evidence" value="ECO:0007669"/>
    <property type="project" value="InterPro"/>
</dbReference>
<evidence type="ECO:0000259" key="9">
    <source>
        <dbReference type="PROSITE" id="PS50048"/>
    </source>
</evidence>
<keyword evidence="6" id="KW-0539">Nucleus</keyword>
<dbReference type="AlphaFoldDB" id="A0A3D8SX54"/>
<dbReference type="InterPro" id="IPR050987">
    <property type="entry name" value="AtrR-like"/>
</dbReference>
<dbReference type="EMBL" id="PVWQ01000002">
    <property type="protein sequence ID" value="RDW90850.1"/>
    <property type="molecule type" value="Genomic_DNA"/>
</dbReference>
<dbReference type="GO" id="GO:0005634">
    <property type="term" value="C:nucleus"/>
    <property type="evidence" value="ECO:0007669"/>
    <property type="project" value="UniProtKB-SubCell"/>
</dbReference>
<dbReference type="InterPro" id="IPR036864">
    <property type="entry name" value="Zn2-C6_fun-type_DNA-bd_sf"/>
</dbReference>
<dbReference type="GeneID" id="38112995"/>
<dbReference type="CDD" id="cd00067">
    <property type="entry name" value="GAL4"/>
    <property type="match status" value="1"/>
</dbReference>
<comment type="caution">
    <text evidence="10">The sequence shown here is derived from an EMBL/GenBank/DDBJ whole genome shotgun (WGS) entry which is preliminary data.</text>
</comment>
<evidence type="ECO:0000313" key="10">
    <source>
        <dbReference type="EMBL" id="RDW90850.1"/>
    </source>
</evidence>
<dbReference type="SMART" id="SM00066">
    <property type="entry name" value="GAL4"/>
    <property type="match status" value="1"/>
</dbReference>
<dbReference type="PANTHER" id="PTHR46910">
    <property type="entry name" value="TRANSCRIPTION FACTOR PDR1"/>
    <property type="match status" value="1"/>
</dbReference>
<protein>
    <recommendedName>
        <fullName evidence="9">Zn(2)-C6 fungal-type domain-containing protein</fullName>
    </recommendedName>
</protein>
<evidence type="ECO:0000256" key="5">
    <source>
        <dbReference type="ARBA" id="ARBA00023163"/>
    </source>
</evidence>
<organism evidence="10 11">
    <name type="scientific">Aspergillus mulundensis</name>
    <dbReference type="NCBI Taxonomy" id="1810919"/>
    <lineage>
        <taxon>Eukaryota</taxon>
        <taxon>Fungi</taxon>
        <taxon>Dikarya</taxon>
        <taxon>Ascomycota</taxon>
        <taxon>Pezizomycotina</taxon>
        <taxon>Eurotiomycetes</taxon>
        <taxon>Eurotiomycetidae</taxon>
        <taxon>Eurotiales</taxon>
        <taxon>Aspergillaceae</taxon>
        <taxon>Aspergillus</taxon>
        <taxon>Aspergillus subgen. Nidulantes</taxon>
    </lineage>
</organism>
<dbReference type="SUPFAM" id="SSF57701">
    <property type="entry name" value="Zn2/Cys6 DNA-binding domain"/>
    <property type="match status" value="1"/>
</dbReference>
<evidence type="ECO:0000256" key="4">
    <source>
        <dbReference type="ARBA" id="ARBA00023125"/>
    </source>
</evidence>
<dbReference type="PANTHER" id="PTHR46910:SF3">
    <property type="entry name" value="HALOTOLERANCE PROTEIN 9-RELATED"/>
    <property type="match status" value="1"/>
</dbReference>
<sequence length="661" mass="74543">MDSVSLPFIRPKHIRPSSEQQAGPALPARRKTSLACSNCRAKRSRCDNRKPFCSECVKARQRCVYENSDKRKKETWKAAISNLEQKNRRLEAIVRSLRCNSLDKAVETLRQLRENGHELDHAATPRPSVGSDTGSSDQSPTQSPSPRPKRPVAHMQRSRSSITIDHDPTVSVGPFGLPPREITRRAVSSFFSCGGTLFYIMPREDCESMIETTYDRPEDATRSVVGQICAVAVVGSHYCTDDIPASAKEKYFDLASSLLHDDVEDDLSIMRVHACLSIYLILLKSTTARAITASGLNIARYKMPVYTQTSSADWRERAKVTRTLSFIECWLSSTLGYKLDLRQDEIKMVNTLAMSESMENPTNQLCPNLIRWHAFKIAYLSAQVYDLVHSAASVSIDDLQQLSLDLDTWLLELPNSMRLDSLITADDAASENFDAASRPILFLHMIHITSRIMLYERVMHFTVKQSLNPSDELVVREVLRLPADTHQTYQSFAQHLARLIRLLYDKDCVLARCWLTINACYHSSIVLLLNAAKNLALVAQDDGAEDEAGRKDRPDLESVFDNLVHVRFCLQALGACEDWDIAAMRLVDVVKPLYERLRQAVEMEKSQEPDQAVEASKSPYSMPDLNMGTDNGRQVEIPARLAHIMHQSVAAMKLPYQEVWV</sequence>
<dbReference type="InterPro" id="IPR001138">
    <property type="entry name" value="Zn2Cys6_DnaBD"/>
</dbReference>
<dbReference type="OrthoDB" id="1919336at2759"/>
<keyword evidence="2" id="KW-0479">Metal-binding</keyword>
<keyword evidence="11" id="KW-1185">Reference proteome</keyword>
<keyword evidence="4" id="KW-0238">DNA-binding</keyword>
<feature type="region of interest" description="Disordered" evidence="8">
    <location>
        <begin position="115"/>
        <end position="172"/>
    </location>
</feature>
<dbReference type="Pfam" id="PF00172">
    <property type="entry name" value="Zn_clus"/>
    <property type="match status" value="1"/>
</dbReference>
<keyword evidence="3" id="KW-0805">Transcription regulation</keyword>
<keyword evidence="7" id="KW-0175">Coiled coil</keyword>
<feature type="domain" description="Zn(2)-C6 fungal-type" evidence="9">
    <location>
        <begin position="35"/>
        <end position="65"/>
    </location>
</feature>
<evidence type="ECO:0000256" key="8">
    <source>
        <dbReference type="SAM" id="MobiDB-lite"/>
    </source>
</evidence>
<evidence type="ECO:0000313" key="11">
    <source>
        <dbReference type="Proteomes" id="UP000256690"/>
    </source>
</evidence>
<dbReference type="CDD" id="cd12148">
    <property type="entry name" value="fungal_TF_MHR"/>
    <property type="match status" value="1"/>
</dbReference>
<dbReference type="STRING" id="1810919.A0A3D8SX54"/>
<dbReference type="Gene3D" id="4.10.240.10">
    <property type="entry name" value="Zn(2)-C6 fungal-type DNA-binding domain"/>
    <property type="match status" value="1"/>
</dbReference>
<dbReference type="PROSITE" id="PS00463">
    <property type="entry name" value="ZN2_CY6_FUNGAL_1"/>
    <property type="match status" value="1"/>
</dbReference>
<evidence type="ECO:0000256" key="2">
    <source>
        <dbReference type="ARBA" id="ARBA00022723"/>
    </source>
</evidence>
<dbReference type="Proteomes" id="UP000256690">
    <property type="component" value="Unassembled WGS sequence"/>
</dbReference>
<dbReference type="RefSeq" id="XP_026607804.1">
    <property type="nucleotide sequence ID" value="XM_026744641.1"/>
</dbReference>